<name>A0A0M0JV67_9EUKA</name>
<feature type="compositionally biased region" description="Gly residues" evidence="1">
    <location>
        <begin position="138"/>
        <end position="150"/>
    </location>
</feature>
<protein>
    <submittedName>
        <fullName evidence="2">Uncharacterized protein</fullName>
    </submittedName>
</protein>
<evidence type="ECO:0000313" key="2">
    <source>
        <dbReference type="EMBL" id="KOO30571.1"/>
    </source>
</evidence>
<sequence length="316" mass="33773">MKRSLYDAPAVARNETGKALFVRDAQGNLVTVRPGEALPEKAKAATEEAKEVVSAAEEAREAARLAARSQEDIQYEAYMNGKDMKRGNVWMQNVNVASADRAAAVDSIAADVAEEQLASGKEHAPSRAYDRSSKIKRGGGGSSSGSGSYGGALSVSEARAGAEAASAALARAREASDDEENDDLNASAATLLERAMRVYNMPVSNLPQLDPYGNDLRVPALERKIRKFLACFGEEVLVRTLDGQALVVLYRAQGGELTGMWIAPDTDGLGADAAAAEAVVRKADVFARFSKLLRRLSGGRRLTSRWEVMQSQNNPP</sequence>
<feature type="region of interest" description="Disordered" evidence="1">
    <location>
        <begin position="116"/>
        <end position="150"/>
    </location>
</feature>
<dbReference type="Proteomes" id="UP000037460">
    <property type="component" value="Unassembled WGS sequence"/>
</dbReference>
<comment type="caution">
    <text evidence="2">The sequence shown here is derived from an EMBL/GenBank/DDBJ whole genome shotgun (WGS) entry which is preliminary data.</text>
</comment>
<accession>A0A0M0JV67</accession>
<evidence type="ECO:0000256" key="1">
    <source>
        <dbReference type="SAM" id="MobiDB-lite"/>
    </source>
</evidence>
<dbReference type="EMBL" id="JWZX01002200">
    <property type="protein sequence ID" value="KOO30571.1"/>
    <property type="molecule type" value="Genomic_DNA"/>
</dbReference>
<gene>
    <name evidence="2" type="ORF">Ctob_010502</name>
</gene>
<organism evidence="2 3">
    <name type="scientific">Chrysochromulina tobinii</name>
    <dbReference type="NCBI Taxonomy" id="1460289"/>
    <lineage>
        <taxon>Eukaryota</taxon>
        <taxon>Haptista</taxon>
        <taxon>Haptophyta</taxon>
        <taxon>Prymnesiophyceae</taxon>
        <taxon>Prymnesiales</taxon>
        <taxon>Chrysochromulinaceae</taxon>
        <taxon>Chrysochromulina</taxon>
    </lineage>
</organism>
<evidence type="ECO:0000313" key="3">
    <source>
        <dbReference type="Proteomes" id="UP000037460"/>
    </source>
</evidence>
<proteinExistence type="predicted"/>
<dbReference type="OrthoDB" id="10643687at2759"/>
<reference evidence="3" key="1">
    <citation type="journal article" date="2015" name="PLoS Genet.">
        <title>Genome Sequence and Transcriptome Analyses of Chrysochromulina tobin: Metabolic Tools for Enhanced Algal Fitness in the Prominent Order Prymnesiales (Haptophyceae).</title>
        <authorList>
            <person name="Hovde B.T."/>
            <person name="Deodato C.R."/>
            <person name="Hunsperger H.M."/>
            <person name="Ryken S.A."/>
            <person name="Yost W."/>
            <person name="Jha R.K."/>
            <person name="Patterson J."/>
            <person name="Monnat R.J. Jr."/>
            <person name="Barlow S.B."/>
            <person name="Starkenburg S.R."/>
            <person name="Cattolico R.A."/>
        </authorList>
    </citation>
    <scope>NUCLEOTIDE SEQUENCE</scope>
    <source>
        <strain evidence="3">CCMP291</strain>
    </source>
</reference>
<dbReference type="AlphaFoldDB" id="A0A0M0JV67"/>
<keyword evidence="3" id="KW-1185">Reference proteome</keyword>
<feature type="compositionally biased region" description="Basic and acidic residues" evidence="1">
    <location>
        <begin position="120"/>
        <end position="133"/>
    </location>
</feature>